<feature type="compositionally biased region" description="Low complexity" evidence="1">
    <location>
        <begin position="1"/>
        <end position="21"/>
    </location>
</feature>
<dbReference type="RefSeq" id="WP_346071075.1">
    <property type="nucleotide sequence ID" value="NZ_BAAANQ010000007.1"/>
</dbReference>
<evidence type="ECO:0000256" key="1">
    <source>
        <dbReference type="SAM" id="MobiDB-lite"/>
    </source>
</evidence>
<evidence type="ECO:0000313" key="2">
    <source>
        <dbReference type="EMBL" id="GAA2057677.1"/>
    </source>
</evidence>
<feature type="region of interest" description="Disordered" evidence="1">
    <location>
        <begin position="1"/>
        <end position="32"/>
    </location>
</feature>
<dbReference type="Proteomes" id="UP001403094">
    <property type="component" value="Unassembled WGS sequence"/>
</dbReference>
<comment type="caution">
    <text evidence="2">The sequence shown here is derived from an EMBL/GenBank/DDBJ whole genome shotgun (WGS) entry which is preliminary data.</text>
</comment>
<organism evidence="2 3">
    <name type="scientific">Streptomyces cheonanensis</name>
    <dbReference type="NCBI Taxonomy" id="312720"/>
    <lineage>
        <taxon>Bacteria</taxon>
        <taxon>Bacillati</taxon>
        <taxon>Actinomycetota</taxon>
        <taxon>Actinomycetes</taxon>
        <taxon>Kitasatosporales</taxon>
        <taxon>Streptomycetaceae</taxon>
        <taxon>Streptomyces</taxon>
    </lineage>
</organism>
<name>A0ABN2VAR4_9ACTN</name>
<evidence type="ECO:0000313" key="3">
    <source>
        <dbReference type="Proteomes" id="UP001403094"/>
    </source>
</evidence>
<keyword evidence="3" id="KW-1185">Reference proteome</keyword>
<gene>
    <name evidence="2" type="ORF">GCM10009757_36720</name>
</gene>
<proteinExistence type="predicted"/>
<protein>
    <submittedName>
        <fullName evidence="2">Uncharacterized protein</fullName>
    </submittedName>
</protein>
<sequence>MSTSPRPSRPGSRPSSPGLWPAGPPAGPAGDAAFLDGRAQLLMMLEDWAGGRGLPEQEWVPLRAALASSYHWSHRFAFRS</sequence>
<reference evidence="2 3" key="1">
    <citation type="journal article" date="2019" name="Int. J. Syst. Evol. Microbiol.">
        <title>The Global Catalogue of Microorganisms (GCM) 10K type strain sequencing project: providing services to taxonomists for standard genome sequencing and annotation.</title>
        <authorList>
            <consortium name="The Broad Institute Genomics Platform"/>
            <consortium name="The Broad Institute Genome Sequencing Center for Infectious Disease"/>
            <person name="Wu L."/>
            <person name="Ma J."/>
        </authorList>
    </citation>
    <scope>NUCLEOTIDE SEQUENCE [LARGE SCALE GENOMIC DNA]</scope>
    <source>
        <strain evidence="2 3">JCM 14549</strain>
    </source>
</reference>
<accession>A0ABN2VAR4</accession>
<dbReference type="EMBL" id="BAAANQ010000007">
    <property type="protein sequence ID" value="GAA2057677.1"/>
    <property type="molecule type" value="Genomic_DNA"/>
</dbReference>